<dbReference type="EMBL" id="PGOL01001354">
    <property type="protein sequence ID" value="PKI58628.1"/>
    <property type="molecule type" value="Genomic_DNA"/>
</dbReference>
<comment type="caution">
    <text evidence="1">The sequence shown here is derived from an EMBL/GenBank/DDBJ whole genome shotgun (WGS) entry which is preliminary data.</text>
</comment>
<organism evidence="1 2">
    <name type="scientific">Punica granatum</name>
    <name type="common">Pomegranate</name>
    <dbReference type="NCBI Taxonomy" id="22663"/>
    <lineage>
        <taxon>Eukaryota</taxon>
        <taxon>Viridiplantae</taxon>
        <taxon>Streptophyta</taxon>
        <taxon>Embryophyta</taxon>
        <taxon>Tracheophyta</taxon>
        <taxon>Spermatophyta</taxon>
        <taxon>Magnoliopsida</taxon>
        <taxon>eudicotyledons</taxon>
        <taxon>Gunneridae</taxon>
        <taxon>Pentapetalae</taxon>
        <taxon>rosids</taxon>
        <taxon>malvids</taxon>
        <taxon>Myrtales</taxon>
        <taxon>Lythraceae</taxon>
        <taxon>Punica</taxon>
    </lineage>
</organism>
<name>A0A2I0JQQ3_PUNGR</name>
<dbReference type="AlphaFoldDB" id="A0A2I0JQQ3"/>
<evidence type="ECO:0000313" key="1">
    <source>
        <dbReference type="EMBL" id="PKI58628.1"/>
    </source>
</evidence>
<gene>
    <name evidence="1" type="ORF">CRG98_020954</name>
</gene>
<dbReference type="Proteomes" id="UP000233551">
    <property type="component" value="Unassembled WGS sequence"/>
</dbReference>
<protein>
    <recommendedName>
        <fullName evidence="3">RNase H type-1 domain-containing protein</fullName>
    </recommendedName>
</protein>
<evidence type="ECO:0000313" key="2">
    <source>
        <dbReference type="Proteomes" id="UP000233551"/>
    </source>
</evidence>
<proteinExistence type="predicted"/>
<sequence length="127" mass="13325">MGSDLIGELRPRASGQWDRLHPLILDLTSKNPIVGFSKIRGWGNLAAQLHPPPSWGGSTRGTPNPTPGVAGAGGFVRYQLGRSLGGFACNIEIVTSVSAEVWAVKTGLNIHSILDLKLLGVTGAFLA</sequence>
<reference evidence="1 2" key="1">
    <citation type="submission" date="2017-11" db="EMBL/GenBank/DDBJ databases">
        <title>De-novo sequencing of pomegranate (Punica granatum L.) genome.</title>
        <authorList>
            <person name="Akparov Z."/>
            <person name="Amiraslanov A."/>
            <person name="Hajiyeva S."/>
            <person name="Abbasov M."/>
            <person name="Kaur K."/>
            <person name="Hamwieh A."/>
            <person name="Solovyev V."/>
            <person name="Salamov A."/>
            <person name="Braich B."/>
            <person name="Kosarev P."/>
            <person name="Mahmoud A."/>
            <person name="Hajiyev E."/>
            <person name="Babayeva S."/>
            <person name="Izzatullayeva V."/>
            <person name="Mammadov A."/>
            <person name="Mammadov A."/>
            <person name="Sharifova S."/>
            <person name="Ojaghi J."/>
            <person name="Eynullazada K."/>
            <person name="Bayramov B."/>
            <person name="Abdulazimova A."/>
            <person name="Shahmuradov I."/>
        </authorList>
    </citation>
    <scope>NUCLEOTIDE SEQUENCE [LARGE SCALE GENOMIC DNA]</scope>
    <source>
        <strain evidence="2">cv. AG2017</strain>
        <tissue evidence="1">Leaf</tissue>
    </source>
</reference>
<evidence type="ECO:0008006" key="3">
    <source>
        <dbReference type="Google" id="ProtNLM"/>
    </source>
</evidence>
<accession>A0A2I0JQQ3</accession>
<keyword evidence="2" id="KW-1185">Reference proteome</keyword>